<dbReference type="PROSITE" id="PS50294">
    <property type="entry name" value="WD_REPEATS_REGION"/>
    <property type="match status" value="1"/>
</dbReference>
<dbReference type="InterPro" id="IPR036322">
    <property type="entry name" value="WD40_repeat_dom_sf"/>
</dbReference>
<dbReference type="Proteomes" id="UP000541444">
    <property type="component" value="Unassembled WGS sequence"/>
</dbReference>
<dbReference type="Gene3D" id="2.130.10.10">
    <property type="entry name" value="YVTN repeat-like/Quinoprotein amine dehydrogenase"/>
    <property type="match status" value="1"/>
</dbReference>
<dbReference type="SUPFAM" id="SSF50978">
    <property type="entry name" value="WD40 repeat-like"/>
    <property type="match status" value="1"/>
</dbReference>
<dbReference type="InterPro" id="IPR015943">
    <property type="entry name" value="WD40/YVTN_repeat-like_dom_sf"/>
</dbReference>
<dbReference type="PROSITE" id="PS50082">
    <property type="entry name" value="WD_REPEATS_2"/>
    <property type="match status" value="2"/>
</dbReference>
<name>A0A7J7P177_9MAGN</name>
<dbReference type="Pfam" id="PF00400">
    <property type="entry name" value="WD40"/>
    <property type="match status" value="3"/>
</dbReference>
<organism evidence="4 5">
    <name type="scientific">Kingdonia uniflora</name>
    <dbReference type="NCBI Taxonomy" id="39325"/>
    <lineage>
        <taxon>Eukaryota</taxon>
        <taxon>Viridiplantae</taxon>
        <taxon>Streptophyta</taxon>
        <taxon>Embryophyta</taxon>
        <taxon>Tracheophyta</taxon>
        <taxon>Spermatophyta</taxon>
        <taxon>Magnoliopsida</taxon>
        <taxon>Ranunculales</taxon>
        <taxon>Circaeasteraceae</taxon>
        <taxon>Kingdonia</taxon>
    </lineage>
</organism>
<dbReference type="OrthoDB" id="10261640at2759"/>
<gene>
    <name evidence="4" type="ORF">GIB67_028494</name>
</gene>
<dbReference type="InterPro" id="IPR001680">
    <property type="entry name" value="WD40_rpt"/>
</dbReference>
<keyword evidence="5" id="KW-1185">Reference proteome</keyword>
<evidence type="ECO:0000256" key="1">
    <source>
        <dbReference type="ARBA" id="ARBA00022574"/>
    </source>
</evidence>
<keyword evidence="1 3" id="KW-0853">WD repeat</keyword>
<dbReference type="SMART" id="SM00320">
    <property type="entry name" value="WD40"/>
    <property type="match status" value="3"/>
</dbReference>
<evidence type="ECO:0000256" key="3">
    <source>
        <dbReference type="PROSITE-ProRule" id="PRU00221"/>
    </source>
</evidence>
<evidence type="ECO:0000313" key="5">
    <source>
        <dbReference type="Proteomes" id="UP000541444"/>
    </source>
</evidence>
<dbReference type="PROSITE" id="PS00678">
    <property type="entry name" value="WD_REPEATS_1"/>
    <property type="match status" value="2"/>
</dbReference>
<dbReference type="EMBL" id="JACGCM010000354">
    <property type="protein sequence ID" value="KAF6173196.1"/>
    <property type="molecule type" value="Genomic_DNA"/>
</dbReference>
<dbReference type="InterPro" id="IPR019775">
    <property type="entry name" value="WD40_repeat_CS"/>
</dbReference>
<evidence type="ECO:0000256" key="2">
    <source>
        <dbReference type="ARBA" id="ARBA00022737"/>
    </source>
</evidence>
<comment type="caution">
    <text evidence="4">The sequence shown here is derived from an EMBL/GenBank/DDBJ whole genome shotgun (WGS) entry which is preliminary data.</text>
</comment>
<feature type="repeat" description="WD" evidence="3">
    <location>
        <begin position="55"/>
        <end position="96"/>
    </location>
</feature>
<reference evidence="4 5" key="1">
    <citation type="journal article" date="2020" name="IScience">
        <title>Genome Sequencing of the Endangered Kingdonia uniflora (Circaeasteraceae, Ranunculales) Reveals Potential Mechanisms of Evolutionary Specialization.</title>
        <authorList>
            <person name="Sun Y."/>
            <person name="Deng T."/>
            <person name="Zhang A."/>
            <person name="Moore M.J."/>
            <person name="Landis J.B."/>
            <person name="Lin N."/>
            <person name="Zhang H."/>
            <person name="Zhang X."/>
            <person name="Huang J."/>
            <person name="Zhang X."/>
            <person name="Sun H."/>
            <person name="Wang H."/>
        </authorList>
    </citation>
    <scope>NUCLEOTIDE SEQUENCE [LARGE SCALE GENOMIC DNA]</scope>
    <source>
        <strain evidence="4">TB1705</strain>
        <tissue evidence="4">Leaf</tissue>
    </source>
</reference>
<proteinExistence type="predicted"/>
<accession>A0A7J7P177</accession>
<dbReference type="PANTHER" id="PTHR19857">
    <property type="entry name" value="MITOCHONDRIAL DIVISION PROTEIN 1-RELATED"/>
    <property type="match status" value="1"/>
</dbReference>
<dbReference type="AlphaFoldDB" id="A0A7J7P177"/>
<evidence type="ECO:0000313" key="4">
    <source>
        <dbReference type="EMBL" id="KAF6173196.1"/>
    </source>
</evidence>
<protein>
    <submittedName>
        <fullName evidence="4">Uncharacterized protein</fullName>
    </submittedName>
</protein>
<dbReference type="InterPro" id="IPR051179">
    <property type="entry name" value="WD_repeat_multifunction"/>
</dbReference>
<feature type="repeat" description="WD" evidence="3">
    <location>
        <begin position="13"/>
        <end position="54"/>
    </location>
</feature>
<sequence length="147" mass="15800">MQPLVLRVSSAQLKGLKKALSGSKWHPREHIVLAGSADSNVWMWNADTSTYLLMFSGHRDNVTCGDFTPDGNTVCTGSNDTSLRIWNLNGGNMHVIKGIFVQASQFYIGICNPEAVTCLALSSNSLLAITGSTDSSVHMVNITTGKV</sequence>
<dbReference type="PANTHER" id="PTHR19857:SF8">
    <property type="entry name" value="ANGIO-ASSOCIATED MIGRATORY CELL PROTEIN"/>
    <property type="match status" value="1"/>
</dbReference>
<keyword evidence="2" id="KW-0677">Repeat</keyword>